<evidence type="ECO:0000313" key="6">
    <source>
        <dbReference type="EMBL" id="KOO27686.1"/>
    </source>
</evidence>
<evidence type="ECO:0000256" key="3">
    <source>
        <dbReference type="ARBA" id="ARBA00023212"/>
    </source>
</evidence>
<protein>
    <recommendedName>
        <fullName evidence="5">GAR domain-containing protein</fullName>
    </recommendedName>
</protein>
<dbReference type="InterPro" id="IPR003108">
    <property type="entry name" value="GAR_dom"/>
</dbReference>
<keyword evidence="3" id="KW-0206">Cytoskeleton</keyword>
<name>A0A0M0JM84_9EUKA</name>
<keyword evidence="2" id="KW-0963">Cytoplasm</keyword>
<evidence type="ECO:0000256" key="1">
    <source>
        <dbReference type="ARBA" id="ARBA00004245"/>
    </source>
</evidence>
<feature type="compositionally biased region" description="Polar residues" evidence="4">
    <location>
        <begin position="185"/>
        <end position="194"/>
    </location>
</feature>
<evidence type="ECO:0000313" key="7">
    <source>
        <dbReference type="Proteomes" id="UP000037460"/>
    </source>
</evidence>
<sequence>MMQPTARAPFHVPDDAALQDPQTLLNHLLDASAYARGSFDGAGFARLLEAAASVIQQQMAECRVQRGLAIASQTLATELAMKCEQLQQSQGAYVHDQYTSPRPMAPVPMQQPSMFGASRAPAPAAMPAAALSHQSPTMTPHIAAEVPHSDAGLPPLPGGVGEPRGSTWMGQSDQFRNGHPPPAAGSQTYGSCGSAQQARAPQPPPTDAAADAETERAVDGMVHNLKQRFKQSGVTLPLEKHAGTVYRLGSRKLQLSIRNSRLMVRVGSSYTDFLEYLSKAAL</sequence>
<evidence type="ECO:0000259" key="5">
    <source>
        <dbReference type="Pfam" id="PF02187"/>
    </source>
</evidence>
<proteinExistence type="predicted"/>
<dbReference type="OrthoDB" id="10527789at2759"/>
<evidence type="ECO:0000256" key="4">
    <source>
        <dbReference type="SAM" id="MobiDB-lite"/>
    </source>
</evidence>
<dbReference type="InterPro" id="IPR036534">
    <property type="entry name" value="GAR_dom_sf"/>
</dbReference>
<dbReference type="GO" id="GO:0005856">
    <property type="term" value="C:cytoskeleton"/>
    <property type="evidence" value="ECO:0007669"/>
    <property type="project" value="UniProtKB-SubCell"/>
</dbReference>
<dbReference type="GO" id="GO:0008017">
    <property type="term" value="F:microtubule binding"/>
    <property type="evidence" value="ECO:0007669"/>
    <property type="project" value="InterPro"/>
</dbReference>
<dbReference type="Proteomes" id="UP000037460">
    <property type="component" value="Unassembled WGS sequence"/>
</dbReference>
<comment type="subcellular location">
    <subcellularLocation>
        <location evidence="1">Cytoplasm</location>
        <location evidence="1">Cytoskeleton</location>
    </subcellularLocation>
</comment>
<feature type="domain" description="GAR" evidence="5">
    <location>
        <begin position="221"/>
        <end position="279"/>
    </location>
</feature>
<gene>
    <name evidence="6" type="ORF">Ctob_014596</name>
</gene>
<dbReference type="SUPFAM" id="SSF143575">
    <property type="entry name" value="GAS2 domain-like"/>
    <property type="match status" value="1"/>
</dbReference>
<feature type="region of interest" description="Disordered" evidence="4">
    <location>
        <begin position="149"/>
        <end position="211"/>
    </location>
</feature>
<evidence type="ECO:0000256" key="2">
    <source>
        <dbReference type="ARBA" id="ARBA00022490"/>
    </source>
</evidence>
<dbReference type="Pfam" id="PF02187">
    <property type="entry name" value="GAS2"/>
    <property type="match status" value="1"/>
</dbReference>
<accession>A0A0M0JM84</accession>
<reference evidence="7" key="1">
    <citation type="journal article" date="2015" name="PLoS Genet.">
        <title>Genome Sequence and Transcriptome Analyses of Chrysochromulina tobin: Metabolic Tools for Enhanced Algal Fitness in the Prominent Order Prymnesiales (Haptophyceae).</title>
        <authorList>
            <person name="Hovde B.T."/>
            <person name="Deodato C.R."/>
            <person name="Hunsperger H.M."/>
            <person name="Ryken S.A."/>
            <person name="Yost W."/>
            <person name="Jha R.K."/>
            <person name="Patterson J."/>
            <person name="Monnat R.J. Jr."/>
            <person name="Barlow S.B."/>
            <person name="Starkenburg S.R."/>
            <person name="Cattolico R.A."/>
        </authorList>
    </citation>
    <scope>NUCLEOTIDE SEQUENCE</scope>
    <source>
        <strain evidence="7">CCMP291</strain>
    </source>
</reference>
<keyword evidence="7" id="KW-1185">Reference proteome</keyword>
<organism evidence="6 7">
    <name type="scientific">Chrysochromulina tobinii</name>
    <dbReference type="NCBI Taxonomy" id="1460289"/>
    <lineage>
        <taxon>Eukaryota</taxon>
        <taxon>Haptista</taxon>
        <taxon>Haptophyta</taxon>
        <taxon>Prymnesiophyceae</taxon>
        <taxon>Prymnesiales</taxon>
        <taxon>Chrysochromulinaceae</taxon>
        <taxon>Chrysochromulina</taxon>
    </lineage>
</organism>
<comment type="caution">
    <text evidence="6">The sequence shown here is derived from an EMBL/GenBank/DDBJ whole genome shotgun (WGS) entry which is preliminary data.</text>
</comment>
<dbReference type="AlphaFoldDB" id="A0A0M0JM84"/>
<dbReference type="EMBL" id="JWZX01002684">
    <property type="protein sequence ID" value="KOO27686.1"/>
    <property type="molecule type" value="Genomic_DNA"/>
</dbReference>